<evidence type="ECO:0000256" key="5">
    <source>
        <dbReference type="SAM" id="Phobius"/>
    </source>
</evidence>
<feature type="region of interest" description="Disordered" evidence="4">
    <location>
        <begin position="871"/>
        <end position="898"/>
    </location>
</feature>
<keyword evidence="5" id="KW-0472">Membrane</keyword>
<keyword evidence="1 3" id="KW-0853">WD repeat</keyword>
<feature type="repeat" description="WD" evidence="3">
    <location>
        <begin position="608"/>
        <end position="649"/>
    </location>
</feature>
<dbReference type="SMART" id="SM00255">
    <property type="entry name" value="TIR"/>
    <property type="match status" value="1"/>
</dbReference>
<dbReference type="InterPro" id="IPR035897">
    <property type="entry name" value="Toll_tir_struct_dom_sf"/>
</dbReference>
<dbReference type="InterPro" id="IPR001680">
    <property type="entry name" value="WD40_rpt"/>
</dbReference>
<reference evidence="7 8" key="1">
    <citation type="submission" date="2024-03" db="EMBL/GenBank/DDBJ databases">
        <title>Actinomycetospora sp. OC33-EN06, a novel actinomycete isolated from wild orchid (Aerides multiflora).</title>
        <authorList>
            <person name="Suriyachadkun C."/>
        </authorList>
    </citation>
    <scope>NUCLEOTIDE SEQUENCE [LARGE SCALE GENOMIC DNA]</scope>
    <source>
        <strain evidence="7 8">OC33-EN06</strain>
    </source>
</reference>
<feature type="region of interest" description="Disordered" evidence="4">
    <location>
        <begin position="1002"/>
        <end position="1025"/>
    </location>
</feature>
<dbReference type="SUPFAM" id="SSF50998">
    <property type="entry name" value="Quinoprotein alcohol dehydrogenase-like"/>
    <property type="match status" value="1"/>
</dbReference>
<evidence type="ECO:0000256" key="3">
    <source>
        <dbReference type="PROSITE-ProRule" id="PRU00221"/>
    </source>
</evidence>
<dbReference type="Gene3D" id="3.40.50.10140">
    <property type="entry name" value="Toll/interleukin-1 receptor homology (TIR) domain"/>
    <property type="match status" value="1"/>
</dbReference>
<dbReference type="Proteomes" id="UP001370100">
    <property type="component" value="Unassembled WGS sequence"/>
</dbReference>
<feature type="compositionally biased region" description="Pro residues" evidence="4">
    <location>
        <begin position="1014"/>
        <end position="1025"/>
    </location>
</feature>
<dbReference type="SMART" id="SM00320">
    <property type="entry name" value="WD40"/>
    <property type="match status" value="8"/>
</dbReference>
<sequence>MTSEEAEAVAADGAVPAPPAAPAKPREAFLYDAFISYTHSTDADVVDDFQRQLELYGRPWYSPRAAVRIFRDRTGLPSGAKFAQRLHEAMAASSWLVLIASPYAAISEWVDKEVRWWLDMGRQDQLLIVLTGGEIVWDADTGRFDPEQTTALPPAVRDADFGEAPLWEDIRSAAGGTPAIRSAVLHEAATRINPNLLGVRPEALARVYRRRRNRALIGLSIAAAVFAAAAVTAVVFWLIAGEARDRADEQAAIATAQVLDDDADEEPDPFRATQLALGAYTLAPRPDTTNALLDSVLASRFVARVPPEIGEPPPAAIAMAGDRVVREGARHTLSLWDMADPSRPLRGPTSLDSPHTGRILAIAVTPDGRTAATGGVDGIIGLWDLATGGAPQLLTTLRRSTVNQGVVTTPNVGARENSDVVLSLAFSTDGRRLVAGGTGAAVTLYDVSRREAPGSGRRIDLPLTGLEVLGVALAPDGRTLAVGSRTVLPGGGLSEASVRLYDVTDVSRPTEVSAPLIAGVQGVDPVPVAFGPDGRTVLTGQGRAPRVWRLGDGPPRALRTDDSGPHNTAVNALAASPDGITLATGGFDDRVILWKIEGDRVVRAAQPLVGQGDDVAGVAFTSDTNEVVAAGADGAMIVWQARDGLRPRVADEQRVGQGALQSLATSSDGGYLLTGGIAKDVVLWDVTGPAPRPLDRVPVGSQGTPPPDLNQRGAVAAFAPTRRTIATASSDGTVRLLDIGPEGRLRQRGATLKGPTAISAIVFAPDGKSLVLGDDAGWLTHVVDVDTPGGPRLSSVHPAATTPIADLEFSRDGSTFVAAIGTLPDVPGSVAQLWTLASGRPTRLGPDLVGHAAGLTAASFVGPGGSTVLTGSRDGTLRRWDVTDPSNPRSSPGPSAHVEGVSALSVSRDGRTAVTGGADQLMRLWDLTDPAEVRPLGPAVRASGSQVLGLGMAPDGPWMWMATREDDTLRVIDLSGVETARHNPAAVACRLRDVAMTPEQWGAATDGEEFRASCPPPDGTSPPPG</sequence>
<organism evidence="7 8">
    <name type="scientific">Actinomycetospora aeridis</name>
    <dbReference type="NCBI Taxonomy" id="3129231"/>
    <lineage>
        <taxon>Bacteria</taxon>
        <taxon>Bacillati</taxon>
        <taxon>Actinomycetota</taxon>
        <taxon>Actinomycetes</taxon>
        <taxon>Pseudonocardiales</taxon>
        <taxon>Pseudonocardiaceae</taxon>
        <taxon>Actinomycetospora</taxon>
    </lineage>
</organism>
<dbReference type="PROSITE" id="PS50294">
    <property type="entry name" value="WD_REPEATS_REGION"/>
    <property type="match status" value="5"/>
</dbReference>
<dbReference type="PANTHER" id="PTHR19879">
    <property type="entry name" value="TRANSCRIPTION INITIATION FACTOR TFIID"/>
    <property type="match status" value="1"/>
</dbReference>
<dbReference type="InterPro" id="IPR036322">
    <property type="entry name" value="WD40_repeat_dom_sf"/>
</dbReference>
<dbReference type="PROSITE" id="PS50104">
    <property type="entry name" value="TIR"/>
    <property type="match status" value="1"/>
</dbReference>
<dbReference type="Pfam" id="PF00400">
    <property type="entry name" value="WD40"/>
    <property type="match status" value="5"/>
</dbReference>
<name>A0ABU8N701_9PSEU</name>
<evidence type="ECO:0000313" key="7">
    <source>
        <dbReference type="EMBL" id="MEJ2887745.1"/>
    </source>
</evidence>
<feature type="compositionally biased region" description="Polar residues" evidence="4">
    <location>
        <begin position="884"/>
        <end position="893"/>
    </location>
</feature>
<dbReference type="InterPro" id="IPR019775">
    <property type="entry name" value="WD40_repeat_CS"/>
</dbReference>
<feature type="domain" description="TIR" evidence="6">
    <location>
        <begin position="29"/>
        <end position="174"/>
    </location>
</feature>
<feature type="repeat" description="WD" evidence="3">
    <location>
        <begin position="352"/>
        <end position="393"/>
    </location>
</feature>
<evidence type="ECO:0000259" key="6">
    <source>
        <dbReference type="PROSITE" id="PS50104"/>
    </source>
</evidence>
<feature type="repeat" description="WD" evidence="3">
    <location>
        <begin position="848"/>
        <end position="890"/>
    </location>
</feature>
<dbReference type="SUPFAM" id="SSF50978">
    <property type="entry name" value="WD40 repeat-like"/>
    <property type="match status" value="1"/>
</dbReference>
<evidence type="ECO:0000256" key="1">
    <source>
        <dbReference type="ARBA" id="ARBA00022574"/>
    </source>
</evidence>
<comment type="caution">
    <text evidence="7">The sequence shown here is derived from an EMBL/GenBank/DDBJ whole genome shotgun (WGS) entry which is preliminary data.</text>
</comment>
<dbReference type="SUPFAM" id="SSF52200">
    <property type="entry name" value="Toll/Interleukin receptor TIR domain"/>
    <property type="match status" value="1"/>
</dbReference>
<proteinExistence type="predicted"/>
<dbReference type="InterPro" id="IPR000157">
    <property type="entry name" value="TIR_dom"/>
</dbReference>
<dbReference type="PROSITE" id="PS50082">
    <property type="entry name" value="WD_REPEATS_2"/>
    <property type="match status" value="5"/>
</dbReference>
<dbReference type="InterPro" id="IPR011047">
    <property type="entry name" value="Quinoprotein_ADH-like_sf"/>
</dbReference>
<accession>A0ABU8N701</accession>
<protein>
    <submittedName>
        <fullName evidence="7">TIR domain-containing protein</fullName>
    </submittedName>
</protein>
<feature type="region of interest" description="Disordered" evidence="4">
    <location>
        <begin position="1"/>
        <end position="20"/>
    </location>
</feature>
<keyword evidence="2" id="KW-0677">Repeat</keyword>
<feature type="transmembrane region" description="Helical" evidence="5">
    <location>
        <begin position="216"/>
        <end position="240"/>
    </location>
</feature>
<feature type="repeat" description="WD" evidence="3">
    <location>
        <begin position="894"/>
        <end position="935"/>
    </location>
</feature>
<dbReference type="PANTHER" id="PTHR19879:SF9">
    <property type="entry name" value="TRANSCRIPTION INITIATION FACTOR TFIID SUBUNIT 5"/>
    <property type="match status" value="1"/>
</dbReference>
<keyword evidence="5" id="KW-1133">Transmembrane helix</keyword>
<feature type="repeat" description="WD" evidence="3">
    <location>
        <begin position="563"/>
        <end position="604"/>
    </location>
</feature>
<keyword evidence="5" id="KW-0812">Transmembrane</keyword>
<gene>
    <name evidence="7" type="ORF">WCD41_14895</name>
</gene>
<evidence type="ECO:0000256" key="4">
    <source>
        <dbReference type="SAM" id="MobiDB-lite"/>
    </source>
</evidence>
<dbReference type="Gene3D" id="2.130.10.10">
    <property type="entry name" value="YVTN repeat-like/Quinoprotein amine dehydrogenase"/>
    <property type="match status" value="4"/>
</dbReference>
<evidence type="ECO:0000313" key="8">
    <source>
        <dbReference type="Proteomes" id="UP001370100"/>
    </source>
</evidence>
<dbReference type="Pfam" id="PF13676">
    <property type="entry name" value="TIR_2"/>
    <property type="match status" value="1"/>
</dbReference>
<dbReference type="EMBL" id="JBBEGL010000003">
    <property type="protein sequence ID" value="MEJ2887745.1"/>
    <property type="molecule type" value="Genomic_DNA"/>
</dbReference>
<keyword evidence="8" id="KW-1185">Reference proteome</keyword>
<dbReference type="PROSITE" id="PS00678">
    <property type="entry name" value="WD_REPEATS_1"/>
    <property type="match status" value="2"/>
</dbReference>
<dbReference type="InterPro" id="IPR015943">
    <property type="entry name" value="WD40/YVTN_repeat-like_dom_sf"/>
</dbReference>
<evidence type="ECO:0000256" key="2">
    <source>
        <dbReference type="ARBA" id="ARBA00022737"/>
    </source>
</evidence>
<dbReference type="RefSeq" id="WP_337714192.1">
    <property type="nucleotide sequence ID" value="NZ_JBBEGL010000003.1"/>
</dbReference>